<dbReference type="RefSeq" id="WP_040096479.1">
    <property type="nucleotide sequence ID" value="NZ_JWJD01000001.1"/>
</dbReference>
<feature type="domain" description="TonB-dependent receptor plug" evidence="11">
    <location>
        <begin position="53"/>
        <end position="162"/>
    </location>
</feature>
<comment type="similarity">
    <text evidence="8 9">Belongs to the TonB-dependent receptor family.</text>
</comment>
<dbReference type="EMBL" id="JWJD01000001">
    <property type="protein sequence ID" value="KIH77909.1"/>
    <property type="molecule type" value="Genomic_DNA"/>
</dbReference>
<evidence type="ECO:0008006" key="14">
    <source>
        <dbReference type="Google" id="ProtNLM"/>
    </source>
</evidence>
<dbReference type="GO" id="GO:0044718">
    <property type="term" value="P:siderophore transmembrane transport"/>
    <property type="evidence" value="ECO:0007669"/>
    <property type="project" value="TreeGrafter"/>
</dbReference>
<evidence type="ECO:0000313" key="13">
    <source>
        <dbReference type="Proteomes" id="UP000035068"/>
    </source>
</evidence>
<dbReference type="InterPro" id="IPR037066">
    <property type="entry name" value="Plug_dom_sf"/>
</dbReference>
<dbReference type="Gene3D" id="2.40.170.20">
    <property type="entry name" value="TonB-dependent receptor, beta-barrel domain"/>
    <property type="match status" value="1"/>
</dbReference>
<dbReference type="InterPro" id="IPR000531">
    <property type="entry name" value="Beta-barrel_TonB"/>
</dbReference>
<feature type="domain" description="TonB-dependent receptor-like beta-barrel" evidence="10">
    <location>
        <begin position="203"/>
        <end position="650"/>
    </location>
</feature>
<keyword evidence="7 8" id="KW-0998">Cell outer membrane</keyword>
<dbReference type="InterPro" id="IPR012910">
    <property type="entry name" value="Plug_dom"/>
</dbReference>
<evidence type="ECO:0000256" key="6">
    <source>
        <dbReference type="ARBA" id="ARBA00023136"/>
    </source>
</evidence>
<reference evidence="12 13" key="1">
    <citation type="submission" date="2014-12" db="EMBL/GenBank/DDBJ databases">
        <title>Genomes of Geoalkalibacter ferrihydriticus and Geoalkalibacter subterraneus, two haloalkaliphilic metal-reducing members of the Geobacteraceae.</title>
        <authorList>
            <person name="Badalamenti J.P."/>
            <person name="Torres C.I."/>
            <person name="Krajmalnik-Brown R."/>
            <person name="Bond D.R."/>
        </authorList>
    </citation>
    <scope>NUCLEOTIDE SEQUENCE [LARGE SCALE GENOMIC DNA]</scope>
    <source>
        <strain evidence="12 13">DSM 17813</strain>
    </source>
</reference>
<dbReference type="SUPFAM" id="SSF56935">
    <property type="entry name" value="Porins"/>
    <property type="match status" value="1"/>
</dbReference>
<keyword evidence="4 8" id="KW-0812">Transmembrane</keyword>
<protein>
    <recommendedName>
        <fullName evidence="14">TonB-dependent receptor</fullName>
    </recommendedName>
</protein>
<dbReference type="GO" id="GO:0015344">
    <property type="term" value="F:siderophore uptake transmembrane transporter activity"/>
    <property type="evidence" value="ECO:0007669"/>
    <property type="project" value="TreeGrafter"/>
</dbReference>
<dbReference type="AlphaFoldDB" id="A0A0C2DWR7"/>
<dbReference type="PANTHER" id="PTHR30069:SF27">
    <property type="entry name" value="BLL4766 PROTEIN"/>
    <property type="match status" value="1"/>
</dbReference>
<dbReference type="GO" id="GO:0009279">
    <property type="term" value="C:cell outer membrane"/>
    <property type="evidence" value="ECO:0007669"/>
    <property type="project" value="UniProtKB-SubCell"/>
</dbReference>
<gene>
    <name evidence="12" type="ORF">GFER_04650</name>
</gene>
<keyword evidence="3 8" id="KW-1134">Transmembrane beta strand</keyword>
<evidence type="ECO:0000256" key="4">
    <source>
        <dbReference type="ARBA" id="ARBA00022692"/>
    </source>
</evidence>
<dbReference type="Pfam" id="PF00593">
    <property type="entry name" value="TonB_dep_Rec_b-barrel"/>
    <property type="match status" value="1"/>
</dbReference>
<organism evidence="12 13">
    <name type="scientific">Geoalkalibacter ferrihydriticus DSM 17813</name>
    <dbReference type="NCBI Taxonomy" id="1121915"/>
    <lineage>
        <taxon>Bacteria</taxon>
        <taxon>Pseudomonadati</taxon>
        <taxon>Thermodesulfobacteriota</taxon>
        <taxon>Desulfuromonadia</taxon>
        <taxon>Desulfuromonadales</taxon>
        <taxon>Geoalkalibacteraceae</taxon>
        <taxon>Geoalkalibacter</taxon>
    </lineage>
</organism>
<sequence length="683" mass="76937">MPFFLKRFAFPALLIVLLLIPRAWAAHKSLTEFSLEELMEIEVTSVSKKSQPLSQAAAAVFVISAEDIHRSGATTIPDLLRLVPGMQVAKLDANKWAVSARGFNGRFANKLLVMIDGRSIYLPVFSGVFWEMHDLVLEDIERIEVIRGPGGSLWGANAVNGVINIITRHAADTRGTLVSAAAGTQEYVSVALRQGLRLDDDSHLRLYAKYRGHGENDAATHDPADDFYNLHAGLRWDREIDAQTSMMLSGEISQGKSGQTIVEHSLSEPFFRQVDDDTEHGGGFLLGRWERRLRDSDEIRVQGYVDRSRYEDLGFDYRLHTYDLEFQHRFVPLARHEVTWGLGYRRTADRLVDTPLTFFPPRKRTDHLYSAFAQDRITIVADLLEATVGAKWEHHDSSGLQFQPTLRLLYTPGPQHTLWAAASRAVRTPSRGEDDIRINMGFFPPDTAHNPAAPLPTRVAVSGRRDLQAETVDAYEAGYRSQLHPSLFVDLALFYNRYKNLLGGRIAGFSLAEEPFVHGVLAVETTDRIEGRSHGAEVAASWRVLDNLKLQLAYTFLKLKIKTPDIPEPTLSQFEDTEAPKHQISLRSAFAVSDNLDLDLWLRYVDSLSNVAADVNVEKISVPSYITLDARIAWRHPHKKLEFALVGQNLLERRHAEFGGHDFFEVLATEVPRGIYGKVTWHF</sequence>
<evidence type="ECO:0000313" key="12">
    <source>
        <dbReference type="EMBL" id="KIH77909.1"/>
    </source>
</evidence>
<keyword evidence="13" id="KW-1185">Reference proteome</keyword>
<comment type="caution">
    <text evidence="12">The sequence shown here is derived from an EMBL/GenBank/DDBJ whole genome shotgun (WGS) entry which is preliminary data.</text>
</comment>
<evidence type="ECO:0000256" key="5">
    <source>
        <dbReference type="ARBA" id="ARBA00023077"/>
    </source>
</evidence>
<dbReference type="InterPro" id="IPR039426">
    <property type="entry name" value="TonB-dep_rcpt-like"/>
</dbReference>
<dbReference type="CDD" id="cd01347">
    <property type="entry name" value="ligand_gated_channel"/>
    <property type="match status" value="1"/>
</dbReference>
<evidence type="ECO:0000259" key="10">
    <source>
        <dbReference type="Pfam" id="PF00593"/>
    </source>
</evidence>
<accession>A0A0C2DWR7</accession>
<evidence type="ECO:0000256" key="9">
    <source>
        <dbReference type="RuleBase" id="RU003357"/>
    </source>
</evidence>
<name>A0A0C2DWR7_9BACT</name>
<dbReference type="Gene3D" id="2.170.130.10">
    <property type="entry name" value="TonB-dependent receptor, plug domain"/>
    <property type="match status" value="1"/>
</dbReference>
<dbReference type="PROSITE" id="PS52016">
    <property type="entry name" value="TONB_DEPENDENT_REC_3"/>
    <property type="match status" value="1"/>
</dbReference>
<evidence type="ECO:0000259" key="11">
    <source>
        <dbReference type="Pfam" id="PF07715"/>
    </source>
</evidence>
<dbReference type="InterPro" id="IPR036942">
    <property type="entry name" value="Beta-barrel_TonB_sf"/>
</dbReference>
<proteinExistence type="inferred from homology"/>
<dbReference type="Proteomes" id="UP000035068">
    <property type="component" value="Unassembled WGS sequence"/>
</dbReference>
<evidence type="ECO:0000256" key="1">
    <source>
        <dbReference type="ARBA" id="ARBA00004571"/>
    </source>
</evidence>
<dbReference type="PANTHER" id="PTHR30069">
    <property type="entry name" value="TONB-DEPENDENT OUTER MEMBRANE RECEPTOR"/>
    <property type="match status" value="1"/>
</dbReference>
<keyword evidence="6 8" id="KW-0472">Membrane</keyword>
<evidence type="ECO:0000256" key="3">
    <source>
        <dbReference type="ARBA" id="ARBA00022452"/>
    </source>
</evidence>
<dbReference type="Pfam" id="PF07715">
    <property type="entry name" value="Plug"/>
    <property type="match status" value="1"/>
</dbReference>
<evidence type="ECO:0000256" key="8">
    <source>
        <dbReference type="PROSITE-ProRule" id="PRU01360"/>
    </source>
</evidence>
<keyword evidence="2 8" id="KW-0813">Transport</keyword>
<comment type="subcellular location">
    <subcellularLocation>
        <location evidence="1 8">Cell outer membrane</location>
        <topology evidence="1 8">Multi-pass membrane protein</topology>
    </subcellularLocation>
</comment>
<keyword evidence="5 9" id="KW-0798">TonB box</keyword>
<evidence type="ECO:0000256" key="7">
    <source>
        <dbReference type="ARBA" id="ARBA00023237"/>
    </source>
</evidence>
<evidence type="ECO:0000256" key="2">
    <source>
        <dbReference type="ARBA" id="ARBA00022448"/>
    </source>
</evidence>